<dbReference type="HOGENOM" id="CLU_005632_2_0_0"/>
<dbReference type="KEGG" id="psl:Psta_1604"/>
<evidence type="ECO:0000256" key="1">
    <source>
        <dbReference type="SAM" id="SignalP"/>
    </source>
</evidence>
<feature type="chain" id="PRO_5003034405" description="DUF1549 domain-containing protein" evidence="1">
    <location>
        <begin position="22"/>
        <end position="543"/>
    </location>
</feature>
<keyword evidence="5" id="KW-1185">Reference proteome</keyword>
<protein>
    <recommendedName>
        <fullName evidence="6">DUF1549 domain-containing protein</fullName>
    </recommendedName>
</protein>
<reference evidence="4 5" key="1">
    <citation type="journal article" date="2009" name="Stand. Genomic Sci.">
        <title>Complete genome sequence of Pirellula staleyi type strain (ATCC 27377).</title>
        <authorList>
            <person name="Clum A."/>
            <person name="Tindall B.J."/>
            <person name="Sikorski J."/>
            <person name="Ivanova N."/>
            <person name="Mavrommatis K."/>
            <person name="Lucas S."/>
            <person name="Glavina del Rio T."/>
            <person name="Nolan M."/>
            <person name="Chen F."/>
            <person name="Tice H."/>
            <person name="Pitluck S."/>
            <person name="Cheng J.F."/>
            <person name="Chertkov O."/>
            <person name="Brettin T."/>
            <person name="Han C."/>
            <person name="Detter J.C."/>
            <person name="Kuske C."/>
            <person name="Bruce D."/>
            <person name="Goodwin L."/>
            <person name="Ovchinikova G."/>
            <person name="Pati A."/>
            <person name="Mikhailova N."/>
            <person name="Chen A."/>
            <person name="Palaniappan K."/>
            <person name="Land M."/>
            <person name="Hauser L."/>
            <person name="Chang Y.J."/>
            <person name="Jeffries C.D."/>
            <person name="Chain P."/>
            <person name="Rohde M."/>
            <person name="Goker M."/>
            <person name="Bristow J."/>
            <person name="Eisen J.A."/>
            <person name="Markowitz V."/>
            <person name="Hugenholtz P."/>
            <person name="Kyrpides N.C."/>
            <person name="Klenk H.P."/>
            <person name="Lapidus A."/>
        </authorList>
    </citation>
    <scope>NUCLEOTIDE SEQUENCE [LARGE SCALE GENOMIC DNA]</scope>
    <source>
        <strain evidence="5">ATCC 27377 / DSM 6068 / ICPB 4128</strain>
    </source>
</reference>
<dbReference type="AlphaFoldDB" id="D2QY65"/>
<dbReference type="InterPro" id="IPR011444">
    <property type="entry name" value="DUF1549"/>
</dbReference>
<feature type="signal peptide" evidence="1">
    <location>
        <begin position="1"/>
        <end position="21"/>
    </location>
</feature>
<dbReference type="PANTHER" id="PTHR35889:SF3">
    <property type="entry name" value="F-BOX DOMAIN-CONTAINING PROTEIN"/>
    <property type="match status" value="1"/>
</dbReference>
<dbReference type="OrthoDB" id="289126at2"/>
<dbReference type="InterPro" id="IPR022655">
    <property type="entry name" value="DUF1553"/>
</dbReference>
<dbReference type="EMBL" id="CP001848">
    <property type="protein sequence ID" value="ADB16279.1"/>
    <property type="molecule type" value="Genomic_DNA"/>
</dbReference>
<evidence type="ECO:0000313" key="5">
    <source>
        <dbReference type="Proteomes" id="UP000001887"/>
    </source>
</evidence>
<dbReference type="STRING" id="530564.Psta_1604"/>
<evidence type="ECO:0008006" key="6">
    <source>
        <dbReference type="Google" id="ProtNLM"/>
    </source>
</evidence>
<accession>D2QY65</accession>
<evidence type="ECO:0000313" key="4">
    <source>
        <dbReference type="EMBL" id="ADB16279.1"/>
    </source>
</evidence>
<feature type="domain" description="DUF1553" evidence="3">
    <location>
        <begin position="290"/>
        <end position="514"/>
    </location>
</feature>
<evidence type="ECO:0000259" key="3">
    <source>
        <dbReference type="Pfam" id="PF07587"/>
    </source>
</evidence>
<organism evidence="4 5">
    <name type="scientific">Pirellula staleyi (strain ATCC 27377 / DSM 6068 / ICPB 4128)</name>
    <name type="common">Pirella staleyi</name>
    <dbReference type="NCBI Taxonomy" id="530564"/>
    <lineage>
        <taxon>Bacteria</taxon>
        <taxon>Pseudomonadati</taxon>
        <taxon>Planctomycetota</taxon>
        <taxon>Planctomycetia</taxon>
        <taxon>Pirellulales</taxon>
        <taxon>Pirellulaceae</taxon>
        <taxon>Pirellula</taxon>
    </lineage>
</organism>
<dbReference type="Pfam" id="PF07587">
    <property type="entry name" value="PSD1"/>
    <property type="match status" value="1"/>
</dbReference>
<proteinExistence type="predicted"/>
<evidence type="ECO:0000259" key="2">
    <source>
        <dbReference type="Pfam" id="PF07583"/>
    </source>
</evidence>
<dbReference type="PANTHER" id="PTHR35889">
    <property type="entry name" value="CYCLOINULO-OLIGOSACCHARIDE FRUCTANOTRANSFERASE-RELATED"/>
    <property type="match status" value="1"/>
</dbReference>
<dbReference type="Proteomes" id="UP000001887">
    <property type="component" value="Chromosome"/>
</dbReference>
<sequence precursor="true">MNRFFLTTAVLLTLATLANLARSDDALHITIDRLIEADASLKFAPLTSDAEFLRRATLDLAGRTPTREELTSFLADSSADKRTRTIDRLLASGDYPQRMSQAFHNLLMERLGDSDDWQAYLYRSFAANKPWDVMSRELLSPNADDEASRASAFFYVKRLENYGQNPVDIPGLVRDVGRMFLGVDVQCAQCHDHLFVDEYKQEYFQGLLAFVGNLEIRRDVSFAAVAEKPLTKKIEFVSVFVQQPRSVGPQLPGRAEVAIPMFAAGEEFEIAPDRKTKFPGKPKFSTLAILASDLPTAENPYFARNIANRVWWMLMGRGLVHPLDLAHSDNPPSHPELLDALAASLVASKFDLRYLIREITLSRAYQRSSVWPDDLGERPVKPTYQVAFERPLSTQQLLRALLVATDELQRVTADAKPSAADLPPRSEQLIKLQTRLDKSFAPPPREPDGEFAPTVKGSLFLMNDEELLKLLSPQENNLAAQLLAENDPQQFATRLYTSVLSRLPSEEESREVAEWLAGKEPKEQLTRELLWALIASNEFCLNH</sequence>
<feature type="domain" description="DUF1549" evidence="2">
    <location>
        <begin position="31"/>
        <end position="213"/>
    </location>
</feature>
<dbReference type="eggNOG" id="COG1196">
    <property type="taxonomic scope" value="Bacteria"/>
</dbReference>
<gene>
    <name evidence="4" type="ordered locus">Psta_1604</name>
</gene>
<dbReference type="Pfam" id="PF07583">
    <property type="entry name" value="PSCyt2"/>
    <property type="match status" value="1"/>
</dbReference>
<name>D2QY65_PIRSD</name>
<keyword evidence="1" id="KW-0732">Signal</keyword>